<dbReference type="RefSeq" id="WP_203751417.1">
    <property type="nucleotide sequence ID" value="NZ_BONK01000005.1"/>
</dbReference>
<protein>
    <submittedName>
        <fullName evidence="1">Uncharacterized protein</fullName>
    </submittedName>
</protein>
<gene>
    <name evidence="1" type="ORF">Cch01nite_17120</name>
</gene>
<evidence type="ECO:0000313" key="1">
    <source>
        <dbReference type="EMBL" id="GIG20988.1"/>
    </source>
</evidence>
<sequence>MTRSTPARTAHLEVPTLALMLLHARTVLQAPVGLDVPAPAEPPSARAADPDPALLADWDELWAEALAFRVTQDGAAVPRWFSLEHAGIDTGDAARWAQEQRDHLVQDVIDEASPLAHSRVETARLAGFDRVAVLPLAVAYCRRVDEDTLAVSAITFLDDKAWAQAMASD</sequence>
<dbReference type="Proteomes" id="UP000632740">
    <property type="component" value="Unassembled WGS sequence"/>
</dbReference>
<dbReference type="AlphaFoldDB" id="A0A919P0D2"/>
<reference evidence="1" key="1">
    <citation type="submission" date="2021-01" db="EMBL/GenBank/DDBJ databases">
        <title>Whole genome shotgun sequence of Cellulomonas chitinilytica NBRC 110799.</title>
        <authorList>
            <person name="Komaki H."/>
            <person name="Tamura T."/>
        </authorList>
    </citation>
    <scope>NUCLEOTIDE SEQUENCE</scope>
    <source>
        <strain evidence="1">NBRC 110799</strain>
    </source>
</reference>
<keyword evidence="2" id="KW-1185">Reference proteome</keyword>
<accession>A0A919P0D2</accession>
<organism evidence="1 2">
    <name type="scientific">Cellulomonas chitinilytica</name>
    <dbReference type="NCBI Taxonomy" id="398759"/>
    <lineage>
        <taxon>Bacteria</taxon>
        <taxon>Bacillati</taxon>
        <taxon>Actinomycetota</taxon>
        <taxon>Actinomycetes</taxon>
        <taxon>Micrococcales</taxon>
        <taxon>Cellulomonadaceae</taxon>
        <taxon>Cellulomonas</taxon>
    </lineage>
</organism>
<proteinExistence type="predicted"/>
<evidence type="ECO:0000313" key="2">
    <source>
        <dbReference type="Proteomes" id="UP000632740"/>
    </source>
</evidence>
<comment type="caution">
    <text evidence="1">The sequence shown here is derived from an EMBL/GenBank/DDBJ whole genome shotgun (WGS) entry which is preliminary data.</text>
</comment>
<name>A0A919P0D2_9CELL</name>
<dbReference type="EMBL" id="BONK01000005">
    <property type="protein sequence ID" value="GIG20988.1"/>
    <property type="molecule type" value="Genomic_DNA"/>
</dbReference>